<evidence type="ECO:0000313" key="7">
    <source>
        <dbReference type="EMBL" id="TLX43372.1"/>
    </source>
</evidence>
<accession>A0A6C1KGI3</accession>
<evidence type="ECO:0000256" key="6">
    <source>
        <dbReference type="SAM" id="Phobius"/>
    </source>
</evidence>
<dbReference type="AlphaFoldDB" id="A0A6C1KGI3"/>
<evidence type="ECO:0000313" key="8">
    <source>
        <dbReference type="Proteomes" id="UP000305131"/>
    </source>
</evidence>
<proteinExistence type="predicted"/>
<dbReference type="InterPro" id="IPR043428">
    <property type="entry name" value="LivM-like"/>
</dbReference>
<dbReference type="Proteomes" id="UP000305131">
    <property type="component" value="Unassembled WGS sequence"/>
</dbReference>
<feature type="transmembrane region" description="Helical" evidence="6">
    <location>
        <begin position="7"/>
        <end position="35"/>
    </location>
</feature>
<organism evidence="7 8">
    <name type="scientific">Xanthobacter autotrophicus</name>
    <dbReference type="NCBI Taxonomy" id="280"/>
    <lineage>
        <taxon>Bacteria</taxon>
        <taxon>Pseudomonadati</taxon>
        <taxon>Pseudomonadota</taxon>
        <taxon>Alphaproteobacteria</taxon>
        <taxon>Hyphomicrobiales</taxon>
        <taxon>Xanthobacteraceae</taxon>
        <taxon>Xanthobacter</taxon>
    </lineage>
</organism>
<evidence type="ECO:0000256" key="4">
    <source>
        <dbReference type="ARBA" id="ARBA00022989"/>
    </source>
</evidence>
<evidence type="ECO:0000256" key="2">
    <source>
        <dbReference type="ARBA" id="ARBA00022475"/>
    </source>
</evidence>
<name>A0A6C1KGI3_XANAU</name>
<gene>
    <name evidence="7" type="ORF">FBQ73_08745</name>
</gene>
<evidence type="ECO:0000256" key="3">
    <source>
        <dbReference type="ARBA" id="ARBA00022692"/>
    </source>
</evidence>
<feature type="transmembrane region" description="Helical" evidence="6">
    <location>
        <begin position="124"/>
        <end position="142"/>
    </location>
</feature>
<sequence length="282" mass="29299">MVIYALIAVGFNVVLGYLGQLAFANAAFFGVGAYATGLTMVHLALPLPLALLAAGAAGTVAGIAVALPALRVQGHYLAIFTLAFGELMRWVYVHADAVTFGPSGFNVPRPAALGLLGSPERGKYYLFLAVAIIAIGATVRLLRSRFGRAFVAVRNNERAAASLGVSVARAKIIAFGWSGFLVGVAGGLYALLNGRVTPDSFGLAQLLLNFAIVMIGGLGSVLGSILGAILLTGAPELLRNFAGIEEIVFSLLLIGVLFFMPKGIGGLIAARIPALREPLHRE</sequence>
<feature type="transmembrane region" description="Helical" evidence="6">
    <location>
        <begin position="74"/>
        <end position="92"/>
    </location>
</feature>
<evidence type="ECO:0000256" key="1">
    <source>
        <dbReference type="ARBA" id="ARBA00004651"/>
    </source>
</evidence>
<feature type="transmembrane region" description="Helical" evidence="6">
    <location>
        <begin position="247"/>
        <end position="272"/>
    </location>
</feature>
<dbReference type="Pfam" id="PF02653">
    <property type="entry name" value="BPD_transp_2"/>
    <property type="match status" value="1"/>
</dbReference>
<dbReference type="EMBL" id="VAUP01000020">
    <property type="protein sequence ID" value="TLX43372.1"/>
    <property type="molecule type" value="Genomic_DNA"/>
</dbReference>
<protein>
    <submittedName>
        <fullName evidence="7">Branched-chain amino acid ABC transporter permease</fullName>
    </submittedName>
</protein>
<evidence type="ECO:0000256" key="5">
    <source>
        <dbReference type="ARBA" id="ARBA00023136"/>
    </source>
</evidence>
<feature type="transmembrane region" description="Helical" evidence="6">
    <location>
        <begin position="212"/>
        <end position="235"/>
    </location>
</feature>
<feature type="transmembrane region" description="Helical" evidence="6">
    <location>
        <begin position="47"/>
        <end position="67"/>
    </location>
</feature>
<dbReference type="CDD" id="cd06581">
    <property type="entry name" value="TM_PBP1_LivM_like"/>
    <property type="match status" value="1"/>
</dbReference>
<reference evidence="7 8" key="1">
    <citation type="submission" date="2019-05" db="EMBL/GenBank/DDBJ databases">
        <authorList>
            <person name="Zhou X."/>
        </authorList>
    </citation>
    <scope>NUCLEOTIDE SEQUENCE [LARGE SCALE GENOMIC DNA]</scope>
    <source>
        <strain evidence="7 8">DSM 432</strain>
    </source>
</reference>
<dbReference type="PANTHER" id="PTHR30482:SF10">
    <property type="entry name" value="HIGH-AFFINITY BRANCHED-CHAIN AMINO ACID TRANSPORT PROTEIN BRAE"/>
    <property type="match status" value="1"/>
</dbReference>
<keyword evidence="5 6" id="KW-0472">Membrane</keyword>
<keyword evidence="2" id="KW-1003">Cell membrane</keyword>
<keyword evidence="4 6" id="KW-1133">Transmembrane helix</keyword>
<feature type="transmembrane region" description="Helical" evidence="6">
    <location>
        <begin position="172"/>
        <end position="192"/>
    </location>
</feature>
<comment type="caution">
    <text evidence="7">The sequence shown here is derived from an EMBL/GenBank/DDBJ whole genome shotgun (WGS) entry which is preliminary data.</text>
</comment>
<comment type="subcellular location">
    <subcellularLocation>
        <location evidence="1">Cell membrane</location>
        <topology evidence="1">Multi-pass membrane protein</topology>
    </subcellularLocation>
</comment>
<keyword evidence="3 6" id="KW-0812">Transmembrane</keyword>
<dbReference type="OrthoDB" id="9804361at2"/>
<dbReference type="PANTHER" id="PTHR30482">
    <property type="entry name" value="HIGH-AFFINITY BRANCHED-CHAIN AMINO ACID TRANSPORT SYSTEM PERMEASE"/>
    <property type="match status" value="1"/>
</dbReference>
<dbReference type="GO" id="GO:0005886">
    <property type="term" value="C:plasma membrane"/>
    <property type="evidence" value="ECO:0007669"/>
    <property type="project" value="UniProtKB-SubCell"/>
</dbReference>
<dbReference type="InterPro" id="IPR001851">
    <property type="entry name" value="ABC_transp_permease"/>
</dbReference>
<dbReference type="GO" id="GO:0015658">
    <property type="term" value="F:branched-chain amino acid transmembrane transporter activity"/>
    <property type="evidence" value="ECO:0007669"/>
    <property type="project" value="InterPro"/>
</dbReference>